<dbReference type="SMART" id="SM00614">
    <property type="entry name" value="ZnF_BED"/>
    <property type="match status" value="1"/>
</dbReference>
<dbReference type="InterPro" id="IPR018473">
    <property type="entry name" value="Hermes_transposase_DNA-db"/>
</dbReference>
<evidence type="ECO:0000313" key="10">
    <source>
        <dbReference type="EnsemblMetazoa" id="Aqu2.1.24437_001"/>
    </source>
</evidence>
<dbReference type="Pfam" id="PF02892">
    <property type="entry name" value="zf-BED"/>
    <property type="match status" value="1"/>
</dbReference>
<dbReference type="InParanoid" id="A0A1X7U908"/>
<keyword evidence="5" id="KW-0805">Transcription regulation</keyword>
<name>A0A1X7U908_AMPQE</name>
<dbReference type="OMA" id="KECLLLY"/>
<evidence type="ECO:0000256" key="5">
    <source>
        <dbReference type="ARBA" id="ARBA00023015"/>
    </source>
</evidence>
<evidence type="ECO:0000256" key="6">
    <source>
        <dbReference type="ARBA" id="ARBA00023163"/>
    </source>
</evidence>
<protein>
    <recommendedName>
        <fullName evidence="9">BED-type domain-containing protein</fullName>
    </recommendedName>
</protein>
<evidence type="ECO:0000256" key="1">
    <source>
        <dbReference type="ARBA" id="ARBA00004123"/>
    </source>
</evidence>
<dbReference type="PANTHER" id="PTHR46481">
    <property type="entry name" value="ZINC FINGER BED DOMAIN-CONTAINING PROTEIN 4"/>
    <property type="match status" value="1"/>
</dbReference>
<evidence type="ECO:0000256" key="7">
    <source>
        <dbReference type="ARBA" id="ARBA00023242"/>
    </source>
</evidence>
<dbReference type="Pfam" id="PF10683">
    <property type="entry name" value="DBD_Tnp_Hermes"/>
    <property type="match status" value="1"/>
</dbReference>
<evidence type="ECO:0000256" key="3">
    <source>
        <dbReference type="ARBA" id="ARBA00022771"/>
    </source>
</evidence>
<dbReference type="PROSITE" id="PS50808">
    <property type="entry name" value="ZF_BED"/>
    <property type="match status" value="1"/>
</dbReference>
<dbReference type="GO" id="GO:0003677">
    <property type="term" value="F:DNA binding"/>
    <property type="evidence" value="ECO:0007669"/>
    <property type="project" value="InterPro"/>
</dbReference>
<evidence type="ECO:0000259" key="9">
    <source>
        <dbReference type="PROSITE" id="PS50808"/>
    </source>
</evidence>
<keyword evidence="7" id="KW-0539">Nucleus</keyword>
<proteinExistence type="predicted"/>
<reference evidence="10" key="1">
    <citation type="submission" date="2017-05" db="UniProtKB">
        <authorList>
            <consortium name="EnsemblMetazoa"/>
        </authorList>
    </citation>
    <scope>IDENTIFICATION</scope>
</reference>
<evidence type="ECO:0000256" key="8">
    <source>
        <dbReference type="PROSITE-ProRule" id="PRU00027"/>
    </source>
</evidence>
<keyword evidence="6" id="KW-0804">Transcription</keyword>
<dbReference type="InterPro" id="IPR052035">
    <property type="entry name" value="ZnF_BED_domain_contain"/>
</dbReference>
<accession>A0A1X7U908</accession>
<dbReference type="OrthoDB" id="1607513at2759"/>
<evidence type="ECO:0000256" key="2">
    <source>
        <dbReference type="ARBA" id="ARBA00022723"/>
    </source>
</evidence>
<dbReference type="Gene3D" id="1.10.10.1070">
    <property type="entry name" value="Zinc finger, BED domain-containing"/>
    <property type="match status" value="1"/>
</dbReference>
<dbReference type="GO" id="GO:0008270">
    <property type="term" value="F:zinc ion binding"/>
    <property type="evidence" value="ECO:0007669"/>
    <property type="project" value="UniProtKB-KW"/>
</dbReference>
<keyword evidence="3 8" id="KW-0863">Zinc-finger</keyword>
<dbReference type="SUPFAM" id="SSF140996">
    <property type="entry name" value="Hermes dimerisation domain"/>
    <property type="match status" value="1"/>
</dbReference>
<dbReference type="SUPFAM" id="SSF57667">
    <property type="entry name" value="beta-beta-alpha zinc fingers"/>
    <property type="match status" value="1"/>
</dbReference>
<dbReference type="PANTHER" id="PTHR46481:SF10">
    <property type="entry name" value="ZINC FINGER BED DOMAIN-CONTAINING PROTEIN 39"/>
    <property type="match status" value="1"/>
</dbReference>
<comment type="subcellular location">
    <subcellularLocation>
        <location evidence="1">Nucleus</location>
    </subcellularLocation>
</comment>
<dbReference type="GO" id="GO:0005634">
    <property type="term" value="C:nucleus"/>
    <property type="evidence" value="ECO:0007669"/>
    <property type="project" value="UniProtKB-SubCell"/>
</dbReference>
<dbReference type="InterPro" id="IPR003656">
    <property type="entry name" value="Znf_BED"/>
</dbReference>
<sequence>MASRKMSSQVWDYFELIGEKKVKCKLCLEDTTALAYHRVTSSMINHLSSHHPDKHKLISSLQMLHKFTKSCSATRSKEIMRRIAELVARDLRPISIVEGKGFKQLLNFIEPGYSVRSRTYVAKECLLLYQQ</sequence>
<dbReference type="EnsemblMetazoa" id="Aqu2.1.24437_001">
    <property type="protein sequence ID" value="Aqu2.1.24437_001"/>
    <property type="gene ID" value="Aqu2.1.24437"/>
</dbReference>
<dbReference type="AlphaFoldDB" id="A0A1X7U908"/>
<dbReference type="GO" id="GO:0009791">
    <property type="term" value="P:post-embryonic development"/>
    <property type="evidence" value="ECO:0007669"/>
    <property type="project" value="UniProtKB-ARBA"/>
</dbReference>
<organism evidence="10">
    <name type="scientific">Amphimedon queenslandica</name>
    <name type="common">Sponge</name>
    <dbReference type="NCBI Taxonomy" id="400682"/>
    <lineage>
        <taxon>Eukaryota</taxon>
        <taxon>Metazoa</taxon>
        <taxon>Porifera</taxon>
        <taxon>Demospongiae</taxon>
        <taxon>Heteroscleromorpha</taxon>
        <taxon>Haplosclerida</taxon>
        <taxon>Niphatidae</taxon>
        <taxon>Amphimedon</taxon>
    </lineage>
</organism>
<dbReference type="InterPro" id="IPR036236">
    <property type="entry name" value="Znf_C2H2_sf"/>
</dbReference>
<feature type="domain" description="BED-type" evidence="9">
    <location>
        <begin position="5"/>
        <end position="58"/>
    </location>
</feature>
<evidence type="ECO:0000256" key="4">
    <source>
        <dbReference type="ARBA" id="ARBA00022833"/>
    </source>
</evidence>
<keyword evidence="4" id="KW-0862">Zinc</keyword>
<keyword evidence="2" id="KW-0479">Metal-binding</keyword>